<keyword evidence="3 12" id="KW-0949">S-adenosyl-L-methionine</keyword>
<dbReference type="InterPro" id="IPR058240">
    <property type="entry name" value="rSAM_sf"/>
</dbReference>
<evidence type="ECO:0000256" key="10">
    <source>
        <dbReference type="ARBA" id="ARBA00023239"/>
    </source>
</evidence>
<dbReference type="Pfam" id="PF06463">
    <property type="entry name" value="Mob_synth_C"/>
    <property type="match status" value="1"/>
</dbReference>
<dbReference type="InterPro" id="IPR013785">
    <property type="entry name" value="Aldolase_TIM"/>
</dbReference>
<keyword evidence="15" id="KW-1185">Reference proteome</keyword>
<evidence type="ECO:0000256" key="5">
    <source>
        <dbReference type="ARBA" id="ARBA00022741"/>
    </source>
</evidence>
<dbReference type="Pfam" id="PF04055">
    <property type="entry name" value="Radical_SAM"/>
    <property type="match status" value="1"/>
</dbReference>
<feature type="binding site" evidence="12">
    <location>
        <position position="76"/>
    </location>
    <ligand>
        <name>GTP</name>
        <dbReference type="ChEBI" id="CHEBI:37565"/>
    </ligand>
</feature>
<dbReference type="GO" id="GO:0046872">
    <property type="term" value="F:metal ion binding"/>
    <property type="evidence" value="ECO:0007669"/>
    <property type="project" value="UniProtKB-KW"/>
</dbReference>
<evidence type="ECO:0000256" key="9">
    <source>
        <dbReference type="ARBA" id="ARBA00023150"/>
    </source>
</evidence>
<dbReference type="AlphaFoldDB" id="A0A7W6KJD7"/>
<dbReference type="InterPro" id="IPR040064">
    <property type="entry name" value="MoaA-like"/>
</dbReference>
<sequence length="342" mass="38033">MRHERTIREAVPRPLVDGFGRTANYLRLSVTDRCDLRCTYCMSENMTFQPRREILDLEELYRLSRIFMARGVRKIRITGGEPLVRKNIMALFAMLGAHLETGELDELTLTTNGTLLDRYAEALFAHGVRRVNVSLDTLDPGRYQAITRWGRIERVFAGLEAAQAAGLKVKINAVAMRGTFEEEVDDLICFAHGRDMDLTLIEEMPLGEGRHDRRESFLSLSKLRYTLSKRWTFQPLAVSSGGPARYVRVAETGGLLGFITPLSCDFCAACNRLRVSATGDLYTCMGNEGRIGLRDALRASEDDGPVDALISRAVAMKPEGHAFSITNTHVAGIARTMSVLGG</sequence>
<keyword evidence="6 12" id="KW-0408">Iron</keyword>
<evidence type="ECO:0000256" key="7">
    <source>
        <dbReference type="ARBA" id="ARBA00023014"/>
    </source>
</evidence>
<evidence type="ECO:0000313" key="15">
    <source>
        <dbReference type="Proteomes" id="UP000530571"/>
    </source>
</evidence>
<dbReference type="Proteomes" id="UP000530571">
    <property type="component" value="Unassembled WGS sequence"/>
</dbReference>
<dbReference type="SMART" id="SM00729">
    <property type="entry name" value="Elp3"/>
    <property type="match status" value="1"/>
</dbReference>
<comment type="cofactor">
    <cofactor evidence="12">
        <name>[4Fe-4S] cluster</name>
        <dbReference type="ChEBI" id="CHEBI:49883"/>
    </cofactor>
    <text evidence="12">Binds 2 [4Fe-4S] clusters. Binds 1 [4Fe-4S] cluster coordinated with 3 cysteines and an exchangeable S-adenosyl-L-methionine and 1 [4Fe-4S] cluster coordinated with 3 cysteines and the GTP-derived substrate.</text>
</comment>
<dbReference type="CDD" id="cd21117">
    <property type="entry name" value="Twitch_MoaA"/>
    <property type="match status" value="1"/>
</dbReference>
<comment type="subunit">
    <text evidence="12">Monomer and homodimer.</text>
</comment>
<evidence type="ECO:0000256" key="4">
    <source>
        <dbReference type="ARBA" id="ARBA00022723"/>
    </source>
</evidence>
<keyword evidence="7 12" id="KW-0411">Iron-sulfur</keyword>
<dbReference type="PANTHER" id="PTHR22960:SF0">
    <property type="entry name" value="MOLYBDENUM COFACTOR BIOSYNTHESIS PROTEIN 1"/>
    <property type="match status" value="1"/>
</dbReference>
<dbReference type="InterPro" id="IPR050105">
    <property type="entry name" value="MoCo_biosynth_MoaA/MoaC"/>
</dbReference>
<feature type="binding site" evidence="12">
    <location>
        <position position="110"/>
    </location>
    <ligand>
        <name>GTP</name>
        <dbReference type="ChEBI" id="CHEBI:37565"/>
    </ligand>
</feature>
<feature type="binding site" evidence="12">
    <location>
        <position position="284"/>
    </location>
    <ligand>
        <name>[4Fe-4S] cluster</name>
        <dbReference type="ChEBI" id="CHEBI:49883"/>
        <label>2</label>
        <note>4Fe-4S-substrate</note>
    </ligand>
</feature>
<dbReference type="EMBL" id="JACIDZ010000005">
    <property type="protein sequence ID" value="MBB4122085.1"/>
    <property type="molecule type" value="Genomic_DNA"/>
</dbReference>
<dbReference type="NCBIfam" id="TIGR02666">
    <property type="entry name" value="moaA"/>
    <property type="match status" value="1"/>
</dbReference>
<feature type="binding site" evidence="12">
    <location>
        <position position="40"/>
    </location>
    <ligand>
        <name>S-adenosyl-L-methionine</name>
        <dbReference type="ChEBI" id="CHEBI:59789"/>
    </ligand>
</feature>
<dbReference type="RefSeq" id="WP_183485669.1">
    <property type="nucleotide sequence ID" value="NZ_JACIDZ010000005.1"/>
</dbReference>
<evidence type="ECO:0000313" key="14">
    <source>
        <dbReference type="EMBL" id="MBB4122085.1"/>
    </source>
</evidence>
<keyword evidence="10 12" id="KW-0456">Lyase</keyword>
<dbReference type="GO" id="GO:1904047">
    <property type="term" value="F:S-adenosyl-L-methionine binding"/>
    <property type="evidence" value="ECO:0007669"/>
    <property type="project" value="UniProtKB-UniRule"/>
</dbReference>
<dbReference type="HAMAP" id="MF_01225_B">
    <property type="entry name" value="MoaA_B"/>
    <property type="match status" value="1"/>
</dbReference>
<dbReference type="UniPathway" id="UPA00344"/>
<comment type="catalytic activity">
    <reaction evidence="11 12">
        <text>GTP + AH2 + S-adenosyl-L-methionine = (8S)-3',8-cyclo-7,8-dihydroguanosine 5'-triphosphate + 5'-deoxyadenosine + L-methionine + A + H(+)</text>
        <dbReference type="Rhea" id="RHEA:49576"/>
        <dbReference type="ChEBI" id="CHEBI:13193"/>
        <dbReference type="ChEBI" id="CHEBI:15378"/>
        <dbReference type="ChEBI" id="CHEBI:17319"/>
        <dbReference type="ChEBI" id="CHEBI:17499"/>
        <dbReference type="ChEBI" id="CHEBI:37565"/>
        <dbReference type="ChEBI" id="CHEBI:57844"/>
        <dbReference type="ChEBI" id="CHEBI:59789"/>
        <dbReference type="ChEBI" id="CHEBI:131766"/>
        <dbReference type="EC" id="4.1.99.22"/>
    </reaction>
</comment>
<dbReference type="SUPFAM" id="SSF102114">
    <property type="entry name" value="Radical SAM enzymes"/>
    <property type="match status" value="1"/>
</dbReference>
<comment type="pathway">
    <text evidence="12">Cofactor biosynthesis; molybdopterin biosynthesis.</text>
</comment>
<dbReference type="InterPro" id="IPR010505">
    <property type="entry name" value="MoaA_twitch"/>
</dbReference>
<keyword evidence="8 12" id="KW-0342">GTP-binding</keyword>
<feature type="binding site" evidence="12">
    <location>
        <position position="38"/>
    </location>
    <ligand>
        <name>[4Fe-4S] cluster</name>
        <dbReference type="ChEBI" id="CHEBI:49883"/>
        <label>1</label>
        <note>4Fe-4S-S-AdoMet</note>
    </ligand>
</feature>
<feature type="binding site" evidence="12">
    <location>
        <begin position="272"/>
        <end position="274"/>
    </location>
    <ligand>
        <name>GTP</name>
        <dbReference type="ChEBI" id="CHEBI:37565"/>
    </ligand>
</feature>
<comment type="caution">
    <text evidence="14">The sequence shown here is derived from an EMBL/GenBank/DDBJ whole genome shotgun (WGS) entry which is preliminary data.</text>
</comment>
<evidence type="ECO:0000256" key="3">
    <source>
        <dbReference type="ARBA" id="ARBA00022691"/>
    </source>
</evidence>
<feature type="binding site" evidence="12">
    <location>
        <position position="134"/>
    </location>
    <ligand>
        <name>S-adenosyl-L-methionine</name>
        <dbReference type="ChEBI" id="CHEBI:59789"/>
    </ligand>
</feature>
<dbReference type="SFLD" id="SFLDG01067">
    <property type="entry name" value="SPASM/twitch_domain_containing"/>
    <property type="match status" value="1"/>
</dbReference>
<evidence type="ECO:0000256" key="1">
    <source>
        <dbReference type="ARBA" id="ARBA00012167"/>
    </source>
</evidence>
<feature type="binding site" evidence="12">
    <location>
        <position position="27"/>
    </location>
    <ligand>
        <name>GTP</name>
        <dbReference type="ChEBI" id="CHEBI:37565"/>
    </ligand>
</feature>
<evidence type="ECO:0000256" key="8">
    <source>
        <dbReference type="ARBA" id="ARBA00023134"/>
    </source>
</evidence>
<dbReference type="GO" id="GO:0061799">
    <property type="term" value="F:cyclic pyranopterin monophosphate synthase activity"/>
    <property type="evidence" value="ECO:0007669"/>
    <property type="project" value="TreeGrafter"/>
</dbReference>
<dbReference type="SFLD" id="SFLDG01383">
    <property type="entry name" value="cyclic_pyranopterin_phosphate"/>
    <property type="match status" value="1"/>
</dbReference>
<keyword evidence="2 12" id="KW-0004">4Fe-4S</keyword>
<dbReference type="Gene3D" id="3.20.20.70">
    <property type="entry name" value="Aldolase class I"/>
    <property type="match status" value="1"/>
</dbReference>
<keyword evidence="4 12" id="KW-0479">Metal-binding</keyword>
<accession>A0A7W6KJD7</accession>
<comment type="function">
    <text evidence="12">Catalyzes the cyclization of GTP to (8S)-3',8-cyclo-7,8-dihydroguanosine 5'-triphosphate.</text>
</comment>
<dbReference type="GO" id="GO:0006777">
    <property type="term" value="P:Mo-molybdopterin cofactor biosynthetic process"/>
    <property type="evidence" value="ECO:0007669"/>
    <property type="project" value="UniProtKB-UniRule"/>
</dbReference>
<feature type="binding site" evidence="12">
    <location>
        <position position="170"/>
    </location>
    <ligand>
        <name>GTP</name>
        <dbReference type="ChEBI" id="CHEBI:37565"/>
    </ligand>
</feature>
<feature type="binding site" evidence="12">
    <location>
        <position position="270"/>
    </location>
    <ligand>
        <name>[4Fe-4S] cluster</name>
        <dbReference type="ChEBI" id="CHEBI:49883"/>
        <label>2</label>
        <note>4Fe-4S-substrate</note>
    </ligand>
</feature>
<feature type="binding site" evidence="12">
    <location>
        <position position="80"/>
    </location>
    <ligand>
        <name>S-adenosyl-L-methionine</name>
        <dbReference type="ChEBI" id="CHEBI:59789"/>
    </ligand>
</feature>
<feature type="domain" description="Radical SAM core" evidence="13">
    <location>
        <begin position="18"/>
        <end position="236"/>
    </location>
</feature>
<feature type="binding site" evidence="12">
    <location>
        <position position="267"/>
    </location>
    <ligand>
        <name>[4Fe-4S] cluster</name>
        <dbReference type="ChEBI" id="CHEBI:49883"/>
        <label>2</label>
        <note>4Fe-4S-substrate</note>
    </ligand>
</feature>
<dbReference type="PROSITE" id="PS01305">
    <property type="entry name" value="MOAA_NIFB_PQQE"/>
    <property type="match status" value="1"/>
</dbReference>
<dbReference type="SFLD" id="SFLDS00029">
    <property type="entry name" value="Radical_SAM"/>
    <property type="match status" value="1"/>
</dbReference>
<proteinExistence type="inferred from homology"/>
<reference evidence="14 15" key="1">
    <citation type="submission" date="2020-08" db="EMBL/GenBank/DDBJ databases">
        <title>Genomic Encyclopedia of Type Strains, Phase IV (KMG-IV): sequencing the most valuable type-strain genomes for metagenomic binning, comparative biology and taxonomic classification.</title>
        <authorList>
            <person name="Goeker M."/>
        </authorList>
    </citation>
    <scope>NUCLEOTIDE SEQUENCE [LARGE SCALE GENOMIC DNA]</scope>
    <source>
        <strain evidence="14 15">DSM 28101</strain>
    </source>
</reference>
<comment type="similarity">
    <text evidence="12">Belongs to the radical SAM superfamily. MoaA family.</text>
</comment>
<dbReference type="GO" id="GO:0051539">
    <property type="term" value="F:4 iron, 4 sulfur cluster binding"/>
    <property type="evidence" value="ECO:0007669"/>
    <property type="project" value="UniProtKB-UniRule"/>
</dbReference>
<protein>
    <recommendedName>
        <fullName evidence="1 12">GTP 3',8-cyclase</fullName>
        <ecNumber evidence="1 12">4.1.99.22</ecNumber>
    </recommendedName>
    <alternativeName>
        <fullName evidence="12">Molybdenum cofactor biosynthesis protein A</fullName>
    </alternativeName>
</protein>
<dbReference type="EC" id="4.1.99.22" evidence="1 12"/>
<dbReference type="SFLD" id="SFLDG01386">
    <property type="entry name" value="main_SPASM_domain-containing"/>
    <property type="match status" value="1"/>
</dbReference>
<dbReference type="InterPro" id="IPR006638">
    <property type="entry name" value="Elp3/MiaA/NifB-like_rSAM"/>
</dbReference>
<dbReference type="PROSITE" id="PS51918">
    <property type="entry name" value="RADICAL_SAM"/>
    <property type="match status" value="1"/>
</dbReference>
<name>A0A7W6KJD7_9HYPH</name>
<keyword evidence="9 12" id="KW-0501">Molybdenum cofactor biosynthesis</keyword>
<dbReference type="InterPro" id="IPR013483">
    <property type="entry name" value="MoaA"/>
</dbReference>
<gene>
    <name evidence="12" type="primary">moaA</name>
    <name evidence="14" type="ORF">GGR30_002011</name>
</gene>
<evidence type="ECO:0000259" key="13">
    <source>
        <dbReference type="PROSITE" id="PS51918"/>
    </source>
</evidence>
<evidence type="ECO:0000256" key="11">
    <source>
        <dbReference type="ARBA" id="ARBA00048697"/>
    </source>
</evidence>
<evidence type="ECO:0000256" key="6">
    <source>
        <dbReference type="ARBA" id="ARBA00023004"/>
    </source>
</evidence>
<dbReference type="PANTHER" id="PTHR22960">
    <property type="entry name" value="MOLYBDOPTERIN COFACTOR SYNTHESIS PROTEIN A"/>
    <property type="match status" value="1"/>
</dbReference>
<evidence type="ECO:0000256" key="2">
    <source>
        <dbReference type="ARBA" id="ARBA00022485"/>
    </source>
</evidence>
<evidence type="ECO:0000256" key="12">
    <source>
        <dbReference type="HAMAP-Rule" id="MF_01225"/>
    </source>
</evidence>
<feature type="binding site" evidence="12">
    <location>
        <position position="41"/>
    </location>
    <ligand>
        <name>[4Fe-4S] cluster</name>
        <dbReference type="ChEBI" id="CHEBI:49883"/>
        <label>1</label>
        <note>4Fe-4S-S-AdoMet</note>
    </ligand>
</feature>
<dbReference type="InterPro" id="IPR000385">
    <property type="entry name" value="MoaA_NifB_PqqE_Fe-S-bd_CS"/>
</dbReference>
<feature type="binding site" evidence="12">
    <location>
        <position position="204"/>
    </location>
    <ligand>
        <name>S-adenosyl-L-methionine</name>
        <dbReference type="ChEBI" id="CHEBI:59789"/>
    </ligand>
</feature>
<dbReference type="GO" id="GO:0005525">
    <property type="term" value="F:GTP binding"/>
    <property type="evidence" value="ECO:0007669"/>
    <property type="project" value="UniProtKB-UniRule"/>
</dbReference>
<dbReference type="CDD" id="cd01335">
    <property type="entry name" value="Radical_SAM"/>
    <property type="match status" value="1"/>
</dbReference>
<dbReference type="GO" id="GO:0061798">
    <property type="term" value="F:GTP 3',8'-cyclase activity"/>
    <property type="evidence" value="ECO:0007669"/>
    <property type="project" value="UniProtKB-UniRule"/>
</dbReference>
<dbReference type="InterPro" id="IPR007197">
    <property type="entry name" value="rSAM"/>
</dbReference>
<keyword evidence="5 12" id="KW-0547">Nucleotide-binding</keyword>
<feature type="binding site" evidence="12">
    <location>
        <position position="34"/>
    </location>
    <ligand>
        <name>[4Fe-4S] cluster</name>
        <dbReference type="ChEBI" id="CHEBI:49883"/>
        <label>1</label>
        <note>4Fe-4S-S-AdoMet</note>
    </ligand>
</feature>
<organism evidence="14 15">
    <name type="scientific">Martelella radicis</name>
    <dbReference type="NCBI Taxonomy" id="1397476"/>
    <lineage>
        <taxon>Bacteria</taxon>
        <taxon>Pseudomonadati</taxon>
        <taxon>Pseudomonadota</taxon>
        <taxon>Alphaproteobacteria</taxon>
        <taxon>Hyphomicrobiales</taxon>
        <taxon>Aurantimonadaceae</taxon>
        <taxon>Martelella</taxon>
    </lineage>
</organism>